<keyword evidence="8" id="KW-1185">Reference proteome</keyword>
<dbReference type="InterPro" id="IPR026657">
    <property type="entry name" value="DDA3/GTSE-1"/>
</dbReference>
<feature type="compositionally biased region" description="Low complexity" evidence="5">
    <location>
        <begin position="595"/>
        <end position="621"/>
    </location>
</feature>
<dbReference type="Pfam" id="PF15259">
    <property type="entry name" value="GTSE1_N"/>
    <property type="match status" value="1"/>
</dbReference>
<evidence type="ECO:0000259" key="6">
    <source>
        <dbReference type="Pfam" id="PF15259"/>
    </source>
</evidence>
<protein>
    <submittedName>
        <fullName evidence="7">G2 and S-phase expressed 1</fullName>
    </submittedName>
</protein>
<feature type="compositionally biased region" description="Basic and acidic residues" evidence="5">
    <location>
        <begin position="359"/>
        <end position="368"/>
    </location>
</feature>
<dbReference type="Proteomes" id="UP000001811">
    <property type="component" value="Unplaced"/>
</dbReference>
<feature type="compositionally biased region" description="Low complexity" evidence="5">
    <location>
        <begin position="419"/>
        <end position="430"/>
    </location>
</feature>
<feature type="compositionally biased region" description="Polar residues" evidence="5">
    <location>
        <begin position="562"/>
        <end position="575"/>
    </location>
</feature>
<dbReference type="GO" id="GO:0008017">
    <property type="term" value="F:microtubule binding"/>
    <property type="evidence" value="ECO:0007669"/>
    <property type="project" value="TreeGrafter"/>
</dbReference>
<feature type="compositionally biased region" description="Polar residues" evidence="5">
    <location>
        <begin position="278"/>
        <end position="300"/>
    </location>
</feature>
<reference evidence="7" key="2">
    <citation type="submission" date="2025-05" db="UniProtKB">
        <authorList>
            <consortium name="Ensembl"/>
        </authorList>
    </citation>
    <scope>IDENTIFICATION</scope>
    <source>
        <strain evidence="7">Thorbecke</strain>
    </source>
</reference>
<dbReference type="AlphaFoldDB" id="G1SD63"/>
<dbReference type="SMR" id="G1SD63"/>
<evidence type="ECO:0000256" key="3">
    <source>
        <dbReference type="ARBA" id="ARBA00022553"/>
    </source>
</evidence>
<evidence type="ECO:0000256" key="1">
    <source>
        <dbReference type="ARBA" id="ARBA00004245"/>
    </source>
</evidence>
<feature type="compositionally biased region" description="Polar residues" evidence="5">
    <location>
        <begin position="512"/>
        <end position="527"/>
    </location>
</feature>
<reference evidence="7 8" key="1">
    <citation type="journal article" date="2011" name="Nature">
        <title>A high-resolution map of human evolutionary constraint using 29 mammals.</title>
        <authorList>
            <person name="Lindblad-Toh K."/>
            <person name="Garber M."/>
            <person name="Zuk O."/>
            <person name="Lin M.F."/>
            <person name="Parker B.J."/>
            <person name="Washietl S."/>
            <person name="Kheradpour P."/>
            <person name="Ernst J."/>
            <person name="Jordan G."/>
            <person name="Mauceli E."/>
            <person name="Ward L.D."/>
            <person name="Lowe C.B."/>
            <person name="Holloway A.K."/>
            <person name="Clamp M."/>
            <person name="Gnerre S."/>
            <person name="Alfoldi J."/>
            <person name="Beal K."/>
            <person name="Chang J."/>
            <person name="Clawson H."/>
            <person name="Cuff J."/>
            <person name="Di Palma F."/>
            <person name="Fitzgerald S."/>
            <person name="Flicek P."/>
            <person name="Guttman M."/>
            <person name="Hubisz M.J."/>
            <person name="Jaffe D.B."/>
            <person name="Jungreis I."/>
            <person name="Kent W.J."/>
            <person name="Kostka D."/>
            <person name="Lara M."/>
            <person name="Martins A.L."/>
            <person name="Massingham T."/>
            <person name="Moltke I."/>
            <person name="Raney B.J."/>
            <person name="Rasmussen M.D."/>
            <person name="Robinson J."/>
            <person name="Stark A."/>
            <person name="Vilella A.J."/>
            <person name="Wen J."/>
            <person name="Xie X."/>
            <person name="Zody M.C."/>
            <person name="Baldwin J."/>
            <person name="Bloom T."/>
            <person name="Chin C.W."/>
            <person name="Heiman D."/>
            <person name="Nicol R."/>
            <person name="Nusbaum C."/>
            <person name="Young S."/>
            <person name="Wilkinson J."/>
            <person name="Worley K.C."/>
            <person name="Kovar C.L."/>
            <person name="Muzny D.M."/>
            <person name="Gibbs R.A."/>
            <person name="Cree A."/>
            <person name="Dihn H.H."/>
            <person name="Fowler G."/>
            <person name="Jhangiani S."/>
            <person name="Joshi V."/>
            <person name="Lee S."/>
            <person name="Lewis L.R."/>
            <person name="Nazareth L.V."/>
            <person name="Okwuonu G."/>
            <person name="Santibanez J."/>
            <person name="Warren W.C."/>
            <person name="Mardis E.R."/>
            <person name="Weinstock G.M."/>
            <person name="Wilson R.K."/>
            <person name="Delehaunty K."/>
            <person name="Dooling D."/>
            <person name="Fronik C."/>
            <person name="Fulton L."/>
            <person name="Fulton B."/>
            <person name="Graves T."/>
            <person name="Minx P."/>
            <person name="Sodergren E."/>
            <person name="Birney E."/>
            <person name="Margulies E.H."/>
            <person name="Herrero J."/>
            <person name="Green E.D."/>
            <person name="Haussler D."/>
            <person name="Siepel A."/>
            <person name="Goldman N."/>
            <person name="Pollard K.S."/>
            <person name="Pedersen J.S."/>
            <person name="Lander E.S."/>
            <person name="Kellis M."/>
        </authorList>
    </citation>
    <scope>NUCLEOTIDE SEQUENCE [LARGE SCALE GENOMIC DNA]</scope>
    <source>
        <strain evidence="8">Thorbecke</strain>
        <strain evidence="7">Thorbecke inbred</strain>
    </source>
</reference>
<feature type="domain" description="G2 and S phase-expressed protein 1 N-terminal" evidence="6">
    <location>
        <begin position="113"/>
        <end position="256"/>
    </location>
</feature>
<dbReference type="CDD" id="cd21864">
    <property type="entry name" value="GTSE1_CTD"/>
    <property type="match status" value="1"/>
</dbReference>
<dbReference type="GeneTree" id="ENSGT00940000154189"/>
<evidence type="ECO:0000256" key="4">
    <source>
        <dbReference type="ARBA" id="ARBA00023212"/>
    </source>
</evidence>
<dbReference type="GO" id="GO:0005881">
    <property type="term" value="C:cytoplasmic microtubule"/>
    <property type="evidence" value="ECO:0007669"/>
    <property type="project" value="Ensembl"/>
</dbReference>
<dbReference type="Bgee" id="ENSOCUG00000000377">
    <property type="expression patterns" value="Expressed in testis and 15 other cell types or tissues"/>
</dbReference>
<dbReference type="HOGENOM" id="CLU_023558_0_0_1"/>
<keyword evidence="3" id="KW-0597">Phosphoprotein</keyword>
<evidence type="ECO:0000313" key="8">
    <source>
        <dbReference type="Proteomes" id="UP000001811"/>
    </source>
</evidence>
<dbReference type="eggNOG" id="ENOG502QW86">
    <property type="taxonomic scope" value="Eukaryota"/>
</dbReference>
<feature type="region of interest" description="Disordered" evidence="5">
    <location>
        <begin position="258"/>
        <end position="431"/>
    </location>
</feature>
<comment type="subcellular location">
    <subcellularLocation>
        <location evidence="1">Cytoplasm</location>
        <location evidence="1">Cytoskeleton</location>
    </subcellularLocation>
</comment>
<keyword evidence="2" id="KW-0963">Cytoplasm</keyword>
<gene>
    <name evidence="7" type="primary">GTSE1</name>
</gene>
<feature type="compositionally biased region" description="Low complexity" evidence="5">
    <location>
        <begin position="490"/>
        <end position="504"/>
    </location>
</feature>
<dbReference type="Ensembl" id="ENSOCUT00000000378.3">
    <property type="protein sequence ID" value="ENSOCUP00000000332.3"/>
    <property type="gene ID" value="ENSOCUG00000000377.3"/>
</dbReference>
<dbReference type="InterPro" id="IPR032768">
    <property type="entry name" value="GTSE1_N"/>
</dbReference>
<feature type="region of interest" description="Disordered" evidence="5">
    <location>
        <begin position="444"/>
        <end position="476"/>
    </location>
</feature>
<dbReference type="STRING" id="9986.ENSOCUP00000000332"/>
<name>G1SD63_RABIT</name>
<feature type="region of interest" description="Disordered" evidence="5">
    <location>
        <begin position="490"/>
        <end position="575"/>
    </location>
</feature>
<evidence type="ECO:0000313" key="7">
    <source>
        <dbReference type="Ensembl" id="ENSOCUP00000000332.3"/>
    </source>
</evidence>
<dbReference type="Ensembl" id="ENSOCUT00000040506.1">
    <property type="protein sequence ID" value="ENSOCUP00000036731.1"/>
    <property type="gene ID" value="ENSOCUG00000000377.3"/>
</dbReference>
<accession>G1SD63</accession>
<evidence type="ECO:0000256" key="2">
    <source>
        <dbReference type="ARBA" id="ARBA00022490"/>
    </source>
</evidence>
<keyword evidence="4" id="KW-0206">Cytoskeleton</keyword>
<evidence type="ECO:0000256" key="5">
    <source>
        <dbReference type="SAM" id="MobiDB-lite"/>
    </source>
</evidence>
<sequence>MDGAGPPRTSGWAEPISCACALGPSPGAPTTVPRKHRGGHTLWRQTNRHRRCGPLHLNARRVSGPGRRWPLGLRRAALRDRLSRVRGPRARRRPVSLWPAGEAQMDVPEEEGILLLTDEKFDFDLSLSSSSANEDDEVFFGPVGHKERCIAASLELNKASPGPPPLPASGGPFAWSPLAGEKFVEVYKEARLLALQIESSSRNRAAHMSKPQDAGSLGVERFLQESQLKVSLFEKEKEKEKSPKSLKRETYYLSNSPLVGPLLLDNQPSMSEAPRPTRPSSAAQVGPVQSQGPLHSSRPWSGQPGAAHPPNQAVAQKRVPSKLQLPRASSSVRGKSLHSATEKLKKELPTSPSKTKTLKGKEPCREAPPDQPGMALDTASLPASGSHLVQGKRLLSVPPKSGLRKSLLKPPGCNLARKSSSSGSVSSEMSGACVSPAVGKAKRREFTSVPAHSSLPLSNTGKLGRTGPKAPHQSLPAAGTDIAECTTEQPTVPTTAAATQPQTPGGRDPRLDSNSILSESSQLNKTGSIRRRDSHLNSATKVMPTPTNPFKIPKSSIGGSPDGTTPKFSRTQRPQSCVSAGRAVVHSTPVRCSLGLASPGLASSSRPPLSSRRMSSLPTPTGRRLSSLAWDTPKTVPRALVSPLPVPTRRLSSEPRKKSAVRTEPTTTTWRADSEPGARSPEGRLSPHPSAVPQALNFSPEKSDFTLPKSTSTEATLDEAKSSADARPGEALLVDIRLDQLTITMEAESRALCDRPLIDFCSTPEGSVALGSESRPLIDLMTNTPDLSGGVPSKPSQVVGQLIDLSSPLIQLSPAADKENVDSPLLKF</sequence>
<organism evidence="7 8">
    <name type="scientific">Oryctolagus cuniculus</name>
    <name type="common">Rabbit</name>
    <dbReference type="NCBI Taxonomy" id="9986"/>
    <lineage>
        <taxon>Eukaryota</taxon>
        <taxon>Metazoa</taxon>
        <taxon>Chordata</taxon>
        <taxon>Craniata</taxon>
        <taxon>Vertebrata</taxon>
        <taxon>Euteleostomi</taxon>
        <taxon>Mammalia</taxon>
        <taxon>Eutheria</taxon>
        <taxon>Euarchontoglires</taxon>
        <taxon>Glires</taxon>
        <taxon>Lagomorpha</taxon>
        <taxon>Leporidae</taxon>
        <taxon>Oryctolagus</taxon>
    </lineage>
</organism>
<proteinExistence type="predicted"/>
<dbReference type="PANTHER" id="PTHR21584">
    <property type="entry name" value="DIFFERENTIAL DISPLAY AND ACTIVATED BY P53 DDA3 /G2 S PHASE EXPRESSED 1"/>
    <property type="match status" value="1"/>
</dbReference>
<dbReference type="PaxDb" id="9986-ENSOCUP00000000332"/>
<dbReference type="PANTHER" id="PTHR21584:SF10">
    <property type="entry name" value="G2 AND S PHASE-EXPRESSED PROTEIN 1"/>
    <property type="match status" value="1"/>
</dbReference>
<feature type="region of interest" description="Disordered" evidence="5">
    <location>
        <begin position="595"/>
        <end position="726"/>
    </location>
</feature>